<protein>
    <submittedName>
        <fullName evidence="1">Uncharacterized protein</fullName>
    </submittedName>
</protein>
<evidence type="ECO:0000313" key="1">
    <source>
        <dbReference type="EMBL" id="KKA19973.1"/>
    </source>
</evidence>
<dbReference type="GeneID" id="25318362"/>
<feature type="non-terminal residue" evidence="1">
    <location>
        <position position="1"/>
    </location>
</feature>
<proteinExistence type="predicted"/>
<accession>A0A0F4YQR5</accession>
<gene>
    <name evidence="1" type="ORF">T310_6050</name>
</gene>
<dbReference type="EMBL" id="LASV01000301">
    <property type="protein sequence ID" value="KKA19973.1"/>
    <property type="molecule type" value="Genomic_DNA"/>
</dbReference>
<comment type="caution">
    <text evidence="1">The sequence shown here is derived from an EMBL/GenBank/DDBJ whole genome shotgun (WGS) entry which is preliminary data.</text>
</comment>
<dbReference type="RefSeq" id="XP_013326585.1">
    <property type="nucleotide sequence ID" value="XM_013471131.1"/>
</dbReference>
<organism evidence="1 2">
    <name type="scientific">Rasamsonia emersonii (strain ATCC 16479 / CBS 393.64 / IMI 116815)</name>
    <dbReference type="NCBI Taxonomy" id="1408163"/>
    <lineage>
        <taxon>Eukaryota</taxon>
        <taxon>Fungi</taxon>
        <taxon>Dikarya</taxon>
        <taxon>Ascomycota</taxon>
        <taxon>Pezizomycotina</taxon>
        <taxon>Eurotiomycetes</taxon>
        <taxon>Eurotiomycetidae</taxon>
        <taxon>Eurotiales</taxon>
        <taxon>Trichocomaceae</taxon>
        <taxon>Rasamsonia</taxon>
    </lineage>
</organism>
<evidence type="ECO:0000313" key="2">
    <source>
        <dbReference type="Proteomes" id="UP000053958"/>
    </source>
</evidence>
<dbReference type="AlphaFoldDB" id="A0A0F4YQR5"/>
<dbReference type="Proteomes" id="UP000053958">
    <property type="component" value="Unassembled WGS sequence"/>
</dbReference>
<sequence length="102" mass="11657">VYVCFLVGFGLPRRLFWSIYKSPPSFRVGGRYMRCLTGYCTSWEGEKSGGTYFLHIHYGGLRVSGWMMDGCCTYIHIGMFSQPNDVMRNNHQSIALVVDRSS</sequence>
<name>A0A0F4YQR5_RASE3</name>
<keyword evidence="2" id="KW-1185">Reference proteome</keyword>
<reference evidence="1 2" key="1">
    <citation type="submission" date="2015-04" db="EMBL/GenBank/DDBJ databases">
        <authorList>
            <person name="Heijne W.H."/>
            <person name="Fedorova N.D."/>
            <person name="Nierman W.C."/>
            <person name="Vollebregt A.W."/>
            <person name="Zhao Z."/>
            <person name="Wu L."/>
            <person name="Kumar M."/>
            <person name="Stam H."/>
            <person name="van den Berg M.A."/>
            <person name="Pel H.J."/>
        </authorList>
    </citation>
    <scope>NUCLEOTIDE SEQUENCE [LARGE SCALE GENOMIC DNA]</scope>
    <source>
        <strain evidence="1 2">CBS 393.64</strain>
    </source>
</reference>